<evidence type="ECO:0000256" key="10">
    <source>
        <dbReference type="SAM" id="MobiDB-lite"/>
    </source>
</evidence>
<sequence>MKLNKLHYAVSLGLGMAFSGQALAQQAQQETQTAEESVEKIQVTGSHIKGVDLEGSQPLTVLDADDIARSGANTISELMNTISQTRGGQGSFTTAQSGATSNSTPPGQAAASLRGMGPASTLTLINGRRVAASSFASGTENFVDINSIPLAAIDRVEVLATGASATYGADAVAGVINYILKDDYIGAEFNASYENSTASSDEGKTNINLVWGGEVAGGNLTVFADLYDRNAFHAKDRAFTRDPVLESNYSYLPKEVPNIYYESARDFYEIPAPECKRDYIQTEYGETICPYYSNEDDWLESPLESQSAGFIYNTMVGDLEWNTDFFYSRTKSTSISTPAAPLQTLNYTWEAVFSSPNQIYDGDGPYVPESALDIYSDEVRNGLLDNMWIDQFLTPAGQELWGFRFDSRFPTPRTVEVETDAFRLVSELSGFIGNWEWDSAVTISRSESEQVASEGIYNRLKYHSALAGELCSDGTIAAYDDSTDTLSCGAGSLAGMYNPFLVGDSANDAILALAQERPTRDGESTVYGWDFKIAGDLMEFNNDYIRSAFGLEYRQEEISDVPSENARAQFENDYRVGVFGFGSSLSEADRKQWGAFAELYVPLAENLEAQLAGRFDDYDDFGSTFNPKVALSYRPIDDLIMRASWATSFRAPSLTQAGVKLRTTTSTFDCGANQDVADLYCEGDGTEVSVNTLELGNPNLEAEESDSVSLGFGYSPTDNTTITVDYWAFEHEKLVDTNMTGVLARAIDDASLRHCGLVPNGQIGIAYNPAYCNDPALTDAQGRTIEEEGANLYEILEASNAAGLARGDYLDFNRDHILLLENTGTQEVSGIDYRFDHRFELQGGDLSLSLEGTHYLEFDRNKPGSDEIEELAGTWTYPEDIASASVFWDAEDWFAGLTAYYTGSYEDDIDGLRGRNLDELEELGALDANGEREVSSWTTVQLSTGYKFEKANLNLTINNLFDREPPLAYGSSRGFDSYNANAYGTTYRVSFTYFFE</sequence>
<evidence type="ECO:0000256" key="5">
    <source>
        <dbReference type="ARBA" id="ARBA00023077"/>
    </source>
</evidence>
<name>A0A2S2E3L0_9ALTE</name>
<evidence type="ECO:0000256" key="6">
    <source>
        <dbReference type="ARBA" id="ARBA00023136"/>
    </source>
</evidence>
<evidence type="ECO:0000256" key="3">
    <source>
        <dbReference type="ARBA" id="ARBA00022452"/>
    </source>
</evidence>
<dbReference type="KEGG" id="salh:HMF8227_01773"/>
<dbReference type="Gene3D" id="2.40.170.20">
    <property type="entry name" value="TonB-dependent receptor, beta-barrel domain"/>
    <property type="match status" value="1"/>
</dbReference>
<evidence type="ECO:0000313" key="15">
    <source>
        <dbReference type="Proteomes" id="UP000245728"/>
    </source>
</evidence>
<feature type="compositionally biased region" description="Polar residues" evidence="10">
    <location>
        <begin position="86"/>
        <end position="106"/>
    </location>
</feature>
<evidence type="ECO:0008006" key="16">
    <source>
        <dbReference type="Google" id="ProtNLM"/>
    </source>
</evidence>
<organism evidence="14 15">
    <name type="scientific">Saliniradius amylolyticus</name>
    <dbReference type="NCBI Taxonomy" id="2183582"/>
    <lineage>
        <taxon>Bacteria</taxon>
        <taxon>Pseudomonadati</taxon>
        <taxon>Pseudomonadota</taxon>
        <taxon>Gammaproteobacteria</taxon>
        <taxon>Alteromonadales</taxon>
        <taxon>Alteromonadaceae</taxon>
        <taxon>Saliniradius</taxon>
    </lineage>
</organism>
<dbReference type="InterPro" id="IPR000531">
    <property type="entry name" value="Beta-barrel_TonB"/>
</dbReference>
<dbReference type="SUPFAM" id="SSF56935">
    <property type="entry name" value="Porins"/>
    <property type="match status" value="1"/>
</dbReference>
<keyword evidence="7 8" id="KW-0998">Cell outer membrane</keyword>
<evidence type="ECO:0000256" key="9">
    <source>
        <dbReference type="RuleBase" id="RU003357"/>
    </source>
</evidence>
<evidence type="ECO:0000313" key="14">
    <source>
        <dbReference type="EMBL" id="AWL12246.1"/>
    </source>
</evidence>
<keyword evidence="15" id="KW-1185">Reference proteome</keyword>
<keyword evidence="6 8" id="KW-0472">Membrane</keyword>
<dbReference type="InterPro" id="IPR012910">
    <property type="entry name" value="Plug_dom"/>
</dbReference>
<feature type="region of interest" description="Disordered" evidence="10">
    <location>
        <begin position="86"/>
        <end position="113"/>
    </location>
</feature>
<dbReference type="PANTHER" id="PTHR47234">
    <property type="match status" value="1"/>
</dbReference>
<feature type="domain" description="TonB-dependent receptor-like beta-barrel" evidence="12">
    <location>
        <begin position="489"/>
        <end position="960"/>
    </location>
</feature>
<comment type="subcellular location">
    <subcellularLocation>
        <location evidence="1 8">Cell outer membrane</location>
        <topology evidence="1 8">Multi-pass membrane protein</topology>
    </subcellularLocation>
</comment>
<feature type="chain" id="PRO_5015424309" description="Vitamin B12 transporter BtuB" evidence="11">
    <location>
        <begin position="25"/>
        <end position="996"/>
    </location>
</feature>
<dbReference type="InterPro" id="IPR039426">
    <property type="entry name" value="TonB-dep_rcpt-like"/>
</dbReference>
<evidence type="ECO:0000256" key="1">
    <source>
        <dbReference type="ARBA" id="ARBA00004571"/>
    </source>
</evidence>
<dbReference type="Proteomes" id="UP000245728">
    <property type="component" value="Chromosome"/>
</dbReference>
<feature type="domain" description="TonB-dependent receptor plug" evidence="13">
    <location>
        <begin position="56"/>
        <end position="175"/>
    </location>
</feature>
<dbReference type="AlphaFoldDB" id="A0A2S2E3L0"/>
<keyword evidence="11" id="KW-0732">Signal</keyword>
<reference evidence="14 15" key="1">
    <citation type="submission" date="2018-05" db="EMBL/GenBank/DDBJ databases">
        <title>Salinimonas sp. HMF8227 Genome sequencing and assembly.</title>
        <authorList>
            <person name="Kang H."/>
            <person name="Kang J."/>
            <person name="Cha I."/>
            <person name="Kim H."/>
            <person name="Joh K."/>
        </authorList>
    </citation>
    <scope>NUCLEOTIDE SEQUENCE [LARGE SCALE GENOMIC DNA]</scope>
    <source>
        <strain evidence="14 15">HMF8227</strain>
    </source>
</reference>
<dbReference type="InterPro" id="IPR036942">
    <property type="entry name" value="Beta-barrel_TonB_sf"/>
</dbReference>
<dbReference type="GO" id="GO:0009279">
    <property type="term" value="C:cell outer membrane"/>
    <property type="evidence" value="ECO:0007669"/>
    <property type="project" value="UniProtKB-SubCell"/>
</dbReference>
<evidence type="ECO:0000256" key="8">
    <source>
        <dbReference type="PROSITE-ProRule" id="PRU01360"/>
    </source>
</evidence>
<evidence type="ECO:0000259" key="12">
    <source>
        <dbReference type="Pfam" id="PF00593"/>
    </source>
</evidence>
<comment type="similarity">
    <text evidence="8 9">Belongs to the TonB-dependent receptor family.</text>
</comment>
<gene>
    <name evidence="14" type="ORF">HMF8227_01773</name>
</gene>
<proteinExistence type="inferred from homology"/>
<protein>
    <recommendedName>
        <fullName evidence="16">Vitamin B12 transporter BtuB</fullName>
    </recommendedName>
</protein>
<dbReference type="InterPro" id="IPR037066">
    <property type="entry name" value="Plug_dom_sf"/>
</dbReference>
<evidence type="ECO:0000256" key="4">
    <source>
        <dbReference type="ARBA" id="ARBA00022692"/>
    </source>
</evidence>
<accession>A0A2S2E3L0</accession>
<dbReference type="EMBL" id="CP029347">
    <property type="protein sequence ID" value="AWL12246.1"/>
    <property type="molecule type" value="Genomic_DNA"/>
</dbReference>
<evidence type="ECO:0000256" key="7">
    <source>
        <dbReference type="ARBA" id="ARBA00023237"/>
    </source>
</evidence>
<dbReference type="PROSITE" id="PS52016">
    <property type="entry name" value="TONB_DEPENDENT_REC_3"/>
    <property type="match status" value="1"/>
</dbReference>
<evidence type="ECO:0000256" key="2">
    <source>
        <dbReference type="ARBA" id="ARBA00022448"/>
    </source>
</evidence>
<keyword evidence="3 8" id="KW-1134">Transmembrane beta strand</keyword>
<dbReference type="Gene3D" id="2.170.130.10">
    <property type="entry name" value="TonB-dependent receptor, plug domain"/>
    <property type="match status" value="1"/>
</dbReference>
<dbReference type="Pfam" id="PF07715">
    <property type="entry name" value="Plug"/>
    <property type="match status" value="1"/>
</dbReference>
<dbReference type="Pfam" id="PF00593">
    <property type="entry name" value="TonB_dep_Rec_b-barrel"/>
    <property type="match status" value="1"/>
</dbReference>
<keyword evidence="5 9" id="KW-0798">TonB box</keyword>
<dbReference type="PANTHER" id="PTHR47234:SF2">
    <property type="entry name" value="TONB-DEPENDENT RECEPTOR"/>
    <property type="match status" value="1"/>
</dbReference>
<evidence type="ECO:0000259" key="13">
    <source>
        <dbReference type="Pfam" id="PF07715"/>
    </source>
</evidence>
<feature type="signal peptide" evidence="11">
    <location>
        <begin position="1"/>
        <end position="24"/>
    </location>
</feature>
<dbReference type="RefSeq" id="WP_109339839.1">
    <property type="nucleotide sequence ID" value="NZ_CP029347.1"/>
</dbReference>
<keyword evidence="2 8" id="KW-0813">Transport</keyword>
<dbReference type="OrthoDB" id="176248at2"/>
<keyword evidence="4 8" id="KW-0812">Transmembrane</keyword>
<evidence type="ECO:0000256" key="11">
    <source>
        <dbReference type="SAM" id="SignalP"/>
    </source>
</evidence>